<keyword evidence="2" id="KW-1185">Reference proteome</keyword>
<dbReference type="KEGG" id="slj:EGC82_15935"/>
<proteinExistence type="predicted"/>
<protein>
    <submittedName>
        <fullName evidence="1">Uncharacterized protein</fullName>
    </submittedName>
</protein>
<accession>A0A3G8LWX7</accession>
<reference evidence="2" key="1">
    <citation type="submission" date="2018-11" db="EMBL/GenBank/DDBJ databases">
        <title>Shewanella sp. M2.</title>
        <authorList>
            <person name="Hwang Y.J."/>
            <person name="Hwang C.Y."/>
        </authorList>
    </citation>
    <scope>NUCLEOTIDE SEQUENCE [LARGE SCALE GENOMIC DNA]</scope>
    <source>
        <strain evidence="2">LMG 19866</strain>
    </source>
</reference>
<sequence>MNITTKDGNDVYAGEINDLEFYDFSGCEILHIEIVWLYVRLIFKQYGIRYLNYRHIGYISYIVHLSGVH</sequence>
<evidence type="ECO:0000313" key="1">
    <source>
        <dbReference type="EMBL" id="AZG74111.1"/>
    </source>
</evidence>
<evidence type="ECO:0000313" key="2">
    <source>
        <dbReference type="Proteomes" id="UP000278035"/>
    </source>
</evidence>
<dbReference type="RefSeq" id="WP_124731636.1">
    <property type="nucleotide sequence ID" value="NZ_CBCSKC010000020.1"/>
</dbReference>
<organism evidence="1 2">
    <name type="scientific">Shewanella livingstonensis</name>
    <dbReference type="NCBI Taxonomy" id="150120"/>
    <lineage>
        <taxon>Bacteria</taxon>
        <taxon>Pseudomonadati</taxon>
        <taxon>Pseudomonadota</taxon>
        <taxon>Gammaproteobacteria</taxon>
        <taxon>Alteromonadales</taxon>
        <taxon>Shewanellaceae</taxon>
        <taxon>Shewanella</taxon>
    </lineage>
</organism>
<dbReference type="Proteomes" id="UP000278035">
    <property type="component" value="Chromosome"/>
</dbReference>
<name>A0A3G8LWX7_9GAMM</name>
<dbReference type="AlphaFoldDB" id="A0A3G8LWX7"/>
<gene>
    <name evidence="1" type="ORF">EGC82_15935</name>
</gene>
<dbReference type="EMBL" id="CP034015">
    <property type="protein sequence ID" value="AZG74111.1"/>
    <property type="molecule type" value="Genomic_DNA"/>
</dbReference>